<dbReference type="EMBL" id="BQNB010011197">
    <property type="protein sequence ID" value="GJS87431.1"/>
    <property type="molecule type" value="Genomic_DNA"/>
</dbReference>
<dbReference type="Proteomes" id="UP001151760">
    <property type="component" value="Unassembled WGS sequence"/>
</dbReference>
<comment type="caution">
    <text evidence="1">The sequence shown here is derived from an EMBL/GenBank/DDBJ whole genome shotgun (WGS) entry which is preliminary data.</text>
</comment>
<evidence type="ECO:0000313" key="2">
    <source>
        <dbReference type="Proteomes" id="UP001151760"/>
    </source>
</evidence>
<reference evidence="1" key="1">
    <citation type="journal article" date="2022" name="Int. J. Mol. Sci.">
        <title>Draft Genome of Tanacetum Coccineum: Genomic Comparison of Closely Related Tanacetum-Family Plants.</title>
        <authorList>
            <person name="Yamashiro T."/>
            <person name="Shiraishi A."/>
            <person name="Nakayama K."/>
            <person name="Satake H."/>
        </authorList>
    </citation>
    <scope>NUCLEOTIDE SEQUENCE</scope>
</reference>
<organism evidence="1 2">
    <name type="scientific">Tanacetum coccineum</name>
    <dbReference type="NCBI Taxonomy" id="301880"/>
    <lineage>
        <taxon>Eukaryota</taxon>
        <taxon>Viridiplantae</taxon>
        <taxon>Streptophyta</taxon>
        <taxon>Embryophyta</taxon>
        <taxon>Tracheophyta</taxon>
        <taxon>Spermatophyta</taxon>
        <taxon>Magnoliopsida</taxon>
        <taxon>eudicotyledons</taxon>
        <taxon>Gunneridae</taxon>
        <taxon>Pentapetalae</taxon>
        <taxon>asterids</taxon>
        <taxon>campanulids</taxon>
        <taxon>Asterales</taxon>
        <taxon>Asteraceae</taxon>
        <taxon>Asteroideae</taxon>
        <taxon>Anthemideae</taxon>
        <taxon>Anthemidinae</taxon>
        <taxon>Tanacetum</taxon>
    </lineage>
</organism>
<reference evidence="1" key="2">
    <citation type="submission" date="2022-01" db="EMBL/GenBank/DDBJ databases">
        <authorList>
            <person name="Yamashiro T."/>
            <person name="Shiraishi A."/>
            <person name="Satake H."/>
            <person name="Nakayama K."/>
        </authorList>
    </citation>
    <scope>NUCLEOTIDE SEQUENCE</scope>
</reference>
<evidence type="ECO:0000313" key="1">
    <source>
        <dbReference type="EMBL" id="GJS87431.1"/>
    </source>
</evidence>
<name>A0ABQ4ZD14_9ASTR</name>
<gene>
    <name evidence="1" type="ORF">Tco_0770067</name>
</gene>
<proteinExistence type="predicted"/>
<sequence length="229" mass="26024">MLKEIVNRDVGDAYMEVSEDEEEFEIHTMIKMKMLILNSLYQIILLTATGTNVLNEASKSRTDEALGAKHGSTSHLAQNEWRDKLAFRAGIVSVKSAGQRVAASTVTVKPVELYKGIQLTPRFGVEPTFGEWAAAAHIDLIQLGRHLHYGEECRDKMIRSNNDLLFLLQEVIMVQRSARQAVQRSRAEQNRITPVPANAYEQAREKEWQQRMIDINSVLKFFTDSRPPL</sequence>
<keyword evidence="2" id="KW-1185">Reference proteome</keyword>
<protein>
    <submittedName>
        <fullName evidence="1">Uncharacterized protein</fullName>
    </submittedName>
</protein>
<accession>A0ABQ4ZD14</accession>